<dbReference type="Proteomes" id="UP000054874">
    <property type="component" value="Unassembled WGS sequence"/>
</dbReference>
<keyword evidence="2" id="KW-1185">Reference proteome</keyword>
<reference evidence="1 2" key="1">
    <citation type="submission" date="2015-11" db="EMBL/GenBank/DDBJ databases">
        <title>Butyribacter intestini gen. nov., sp. nov., a butyric acid-producing bacterium of the family Lachnospiraceae isolated from the human faeces.</title>
        <authorList>
            <person name="Zou Y."/>
            <person name="Xue W."/>
            <person name="Luo G."/>
            <person name="Lv M."/>
        </authorList>
    </citation>
    <scope>NUCLEOTIDE SEQUENCE [LARGE SCALE GENOMIC DNA]</scope>
    <source>
        <strain evidence="1 2">ACET-33324</strain>
    </source>
</reference>
<organism evidence="1 2">
    <name type="scientific">Acetivibrio ethanolgignens</name>
    <dbReference type="NCBI Taxonomy" id="290052"/>
    <lineage>
        <taxon>Bacteria</taxon>
        <taxon>Bacillati</taxon>
        <taxon>Bacillota</taxon>
        <taxon>Clostridia</taxon>
        <taxon>Eubacteriales</taxon>
        <taxon>Oscillospiraceae</taxon>
        <taxon>Acetivibrio</taxon>
    </lineage>
</organism>
<proteinExistence type="predicted"/>
<dbReference type="AlphaFoldDB" id="A0A0V8QD41"/>
<sequence>MARMSNKRRLEWSFFLNDRSRITYNELCRKCQHECKQSFRAFVVDCPKYLSKRSKKKDKTAGNGKIP</sequence>
<dbReference type="STRING" id="290052.ASU35_12645"/>
<evidence type="ECO:0000313" key="1">
    <source>
        <dbReference type="EMBL" id="KSV58507.1"/>
    </source>
</evidence>
<protein>
    <submittedName>
        <fullName evidence="1">Uncharacterized protein</fullName>
    </submittedName>
</protein>
<evidence type="ECO:0000313" key="2">
    <source>
        <dbReference type="Proteomes" id="UP000054874"/>
    </source>
</evidence>
<comment type="caution">
    <text evidence="1">The sequence shown here is derived from an EMBL/GenBank/DDBJ whole genome shotgun (WGS) entry which is preliminary data.</text>
</comment>
<dbReference type="RefSeq" id="WP_058353258.1">
    <property type="nucleotide sequence ID" value="NZ_CABMMD010000169.1"/>
</dbReference>
<gene>
    <name evidence="1" type="ORF">ASU35_12645</name>
</gene>
<dbReference type="OrthoDB" id="9803516at2"/>
<accession>A0A0V8QD41</accession>
<dbReference type="EMBL" id="LNAM01000169">
    <property type="protein sequence ID" value="KSV58507.1"/>
    <property type="molecule type" value="Genomic_DNA"/>
</dbReference>
<name>A0A0V8QD41_9FIRM</name>